<accession>I1D2Z1</accession>
<evidence type="ECO:0000313" key="3">
    <source>
        <dbReference type="Proteomes" id="UP000005087"/>
    </source>
</evidence>
<dbReference type="HOGENOM" id="CLU_007925_0_0_11"/>
<reference evidence="2 3" key="1">
    <citation type="submission" date="2011-09" db="EMBL/GenBank/DDBJ databases">
        <authorList>
            <consortium name="US DOE Joint Genome Institute (JGI-PGF)"/>
            <person name="Lucas S."/>
            <person name="Han J."/>
            <person name="Lapidus A."/>
            <person name="Cheng J.-F."/>
            <person name="Goodwin L."/>
            <person name="Pitluck S."/>
            <person name="Peters L."/>
            <person name="Land M.L."/>
            <person name="Hauser L."/>
            <person name="Brambilla E."/>
            <person name="Klenk H.-P."/>
            <person name="Woyke T.J."/>
        </authorList>
    </citation>
    <scope>NUCLEOTIDE SEQUENCE [LARGE SCALE GENOMIC DNA]</scope>
    <source>
        <strain evidence="2 3">K62</strain>
    </source>
</reference>
<reference evidence="3" key="2">
    <citation type="submission" date="2012-01" db="EMBL/GenBank/DDBJ databases">
        <title>Noncontiguous Finished sequence of chromosome of Saccharomonospora glauca K62.</title>
        <authorList>
            <consortium name="US DOE Joint Genome Institute"/>
            <person name="Lucas S."/>
            <person name="Han J."/>
            <person name="Lapidus A."/>
            <person name="Cheng J.-F."/>
            <person name="Goodwin L."/>
            <person name="Pitluck S."/>
            <person name="Peters L."/>
            <person name="Mikhailova N."/>
            <person name="Held B."/>
            <person name="Detter J.C."/>
            <person name="Han C."/>
            <person name="Tapia R."/>
            <person name="Land M."/>
            <person name="Hauser L."/>
            <person name="Kyrpides N."/>
            <person name="Ivanova N."/>
            <person name="Pagani I."/>
            <person name="Brambilla E.-M."/>
            <person name="Klenk H.-P."/>
            <person name="Woyke T."/>
        </authorList>
    </citation>
    <scope>NUCLEOTIDE SEQUENCE [LARGE SCALE GENOMIC DNA]</scope>
    <source>
        <strain evidence="3">K62</strain>
    </source>
</reference>
<keyword evidence="3" id="KW-1185">Reference proteome</keyword>
<feature type="region of interest" description="Disordered" evidence="1">
    <location>
        <begin position="479"/>
        <end position="560"/>
    </location>
</feature>
<feature type="region of interest" description="Disordered" evidence="1">
    <location>
        <begin position="419"/>
        <end position="447"/>
    </location>
</feature>
<protein>
    <submittedName>
        <fullName evidence="2">Uncharacterized protein</fullName>
    </submittedName>
</protein>
<feature type="compositionally biased region" description="Low complexity" evidence="1">
    <location>
        <begin position="538"/>
        <end position="548"/>
    </location>
</feature>
<dbReference type="EMBL" id="CM001484">
    <property type="protein sequence ID" value="EIE99315.1"/>
    <property type="molecule type" value="Genomic_DNA"/>
</dbReference>
<dbReference type="AlphaFoldDB" id="I1D2Z1"/>
<feature type="compositionally biased region" description="Low complexity" evidence="1">
    <location>
        <begin position="506"/>
        <end position="527"/>
    </location>
</feature>
<dbReference type="STRING" id="928724.SacglDRAFT_02422"/>
<dbReference type="OrthoDB" id="3320501at2"/>
<organism evidence="2 3">
    <name type="scientific">Saccharomonospora glauca K62</name>
    <dbReference type="NCBI Taxonomy" id="928724"/>
    <lineage>
        <taxon>Bacteria</taxon>
        <taxon>Bacillati</taxon>
        <taxon>Actinomycetota</taxon>
        <taxon>Actinomycetes</taxon>
        <taxon>Pseudonocardiales</taxon>
        <taxon>Pseudonocardiaceae</taxon>
        <taxon>Saccharomonospora</taxon>
    </lineage>
</organism>
<dbReference type="Gene3D" id="3.90.176.10">
    <property type="entry name" value="Toxin ADP-ribosyltransferase, Chain A, domain 1"/>
    <property type="match status" value="1"/>
</dbReference>
<name>I1D2Z1_9PSEU</name>
<dbReference type="eggNOG" id="COG3266">
    <property type="taxonomic scope" value="Bacteria"/>
</dbReference>
<evidence type="ECO:0000256" key="1">
    <source>
        <dbReference type="SAM" id="MobiDB-lite"/>
    </source>
</evidence>
<dbReference type="RefSeq" id="WP_005464803.1">
    <property type="nucleotide sequence ID" value="NZ_CM001484.1"/>
</dbReference>
<sequence>MSLTAQWHGSHILVRHRDEPGWTRAFLTWAPTVRGEPLVVASERAEGEPVTGTELGAMLRPLLSDRERTPEVKAVWLGIAGLAGDPERVWTVCRELDVEVLAPDGTPVMKPGAALYAGPGTGGTGWYRFRAGLPGRPAASRYPPPRWEVGSPTEPVNVNGVVAMPIPAGWVVRHRWAPVPTPEDDVFTVPVDHRFPKIVVGGAGPVPEPTQVAAVVEYLRPDRFLVVPASPEAATHVWQAELAVSLRREIVFSAGIQSGSTTGLVSTFVPGSAGARRFRPWATVIRQPAGGGDQEVLEAAAPPAGWVRHGPRSYRCADEDGRIVVDVVPSGVVIRRATASRTSQPLPFDPERWTLDLGVTGERIGSPVLRAAERLLTGLDAERRASVRVRVVGTLEESVRTGLTLTTTELRDAVAAVTVRAEPPHRSEAGTEAPDSPPASSRGEVPSGAAASLIPVPTVSSGPVGSGSLVEELPGLRKEAVPESVAPENPIEAGVSEPPVGETDSARAAASVVASVPPDKASAADPPTGEATADLALSEPEPAESATPPEEPVVVDRPSTPAERTRFATAAGEQFTEALAATNASMATWPSLRQENDHGVKTDYAAVLLYFGTGDGAATRVNHAMRAGEDTPLDGHVPCLVSGIRRLPIHRRPVLRQGLTEDAIERHGKPGTVLVEPGFLSASMDLDVTVSDALFDVLIWPNSARRTTELLRGEPINEAIFMAGARFKALAFRAMDDPPEPEPGKPVVPRKAVLLRELAPQESSDSTELTDRDLTVLTKLDRELARRRQAALRAVEDTGVISRLTAPLLEWRAPVASPNRDRAPVEIT</sequence>
<dbReference type="Proteomes" id="UP000005087">
    <property type="component" value="Chromosome"/>
</dbReference>
<gene>
    <name evidence="2" type="ORF">SacglDRAFT_02422</name>
</gene>
<proteinExistence type="predicted"/>
<evidence type="ECO:0000313" key="2">
    <source>
        <dbReference type="EMBL" id="EIE99315.1"/>
    </source>
</evidence>